<keyword evidence="2" id="KW-0812">Transmembrane</keyword>
<dbReference type="RefSeq" id="WP_138654372.1">
    <property type="nucleotide sequence ID" value="NZ_CP040637.1"/>
</dbReference>
<dbReference type="KEGG" id="npl:FGF80_12570"/>
<evidence type="ECO:0000259" key="3">
    <source>
        <dbReference type="Pfam" id="PF24008"/>
    </source>
</evidence>
<keyword evidence="5" id="KW-1185">Reference proteome</keyword>
<gene>
    <name evidence="4" type="ORF">FGF80_12570</name>
</gene>
<sequence>MVFDRPEDEPDEWDPEVDLYDEESDGLTIPQVSTEDDVPDNDLPDLSDGIDPPTVSIDETDVPGDLLEAFWSLVLVINAAVLAVSLGALLVVFEGDLSRGGILVAAGAVLFGFAGRRYRTLKRDRDASLADGSEADDGADTDTGTATPRPTDGSEADPTAGDVPRSRSPEQNDSP</sequence>
<evidence type="ECO:0000256" key="1">
    <source>
        <dbReference type="SAM" id="MobiDB-lite"/>
    </source>
</evidence>
<feature type="compositionally biased region" description="Low complexity" evidence="1">
    <location>
        <begin position="141"/>
        <end position="153"/>
    </location>
</feature>
<reference evidence="5" key="1">
    <citation type="submission" date="2019-05" db="EMBL/GenBank/DDBJ databases">
        <title>Complete Genome Sequence and Methylation Pattern of the Halophilic Archaeon Natrinema pallidum BOL6-1.</title>
        <authorList>
            <person name="DasSarma P."/>
            <person name="DasSarma B.P."/>
            <person name="DasSarma S.L."/>
            <person name="Martinez F.L."/>
            <person name="Guzman D."/>
            <person name="Roberts R.J."/>
            <person name="DasSarma S."/>
        </authorList>
    </citation>
    <scope>NUCLEOTIDE SEQUENCE [LARGE SCALE GENOMIC DNA]</scope>
    <source>
        <strain evidence="5">BOL6-1</strain>
    </source>
</reference>
<accession>A0A4P9TGW1</accession>
<feature type="compositionally biased region" description="Basic and acidic residues" evidence="1">
    <location>
        <begin position="164"/>
        <end position="175"/>
    </location>
</feature>
<dbReference type="AlphaFoldDB" id="A0A4P9TGW1"/>
<proteinExistence type="predicted"/>
<organism evidence="4 5">
    <name type="scientific">Natrinema pallidum</name>
    <dbReference type="NCBI Taxonomy" id="69527"/>
    <lineage>
        <taxon>Archaea</taxon>
        <taxon>Methanobacteriati</taxon>
        <taxon>Methanobacteriota</taxon>
        <taxon>Stenosarchaea group</taxon>
        <taxon>Halobacteria</taxon>
        <taxon>Halobacteriales</taxon>
        <taxon>Natrialbaceae</taxon>
        <taxon>Natrinema</taxon>
    </lineage>
</organism>
<feature type="transmembrane region" description="Helical" evidence="2">
    <location>
        <begin position="97"/>
        <end position="115"/>
    </location>
</feature>
<evidence type="ECO:0000256" key="2">
    <source>
        <dbReference type="SAM" id="Phobius"/>
    </source>
</evidence>
<feature type="transmembrane region" description="Helical" evidence="2">
    <location>
        <begin position="69"/>
        <end position="91"/>
    </location>
</feature>
<feature type="domain" description="DUF7322" evidence="3">
    <location>
        <begin position="60"/>
        <end position="120"/>
    </location>
</feature>
<keyword evidence="2" id="KW-1133">Transmembrane helix</keyword>
<dbReference type="EMBL" id="CP040637">
    <property type="protein sequence ID" value="QCW04019.1"/>
    <property type="molecule type" value="Genomic_DNA"/>
</dbReference>
<keyword evidence="2" id="KW-0472">Membrane</keyword>
<evidence type="ECO:0000313" key="4">
    <source>
        <dbReference type="EMBL" id="QCW04019.1"/>
    </source>
</evidence>
<name>A0A4P9TGW1_9EURY</name>
<protein>
    <recommendedName>
        <fullName evidence="3">DUF7322 domain-containing protein</fullName>
    </recommendedName>
</protein>
<dbReference type="InterPro" id="IPR055746">
    <property type="entry name" value="DUF7322"/>
</dbReference>
<feature type="region of interest" description="Disordered" evidence="1">
    <location>
        <begin position="125"/>
        <end position="175"/>
    </location>
</feature>
<dbReference type="Proteomes" id="UP000307562">
    <property type="component" value="Chromosome"/>
</dbReference>
<evidence type="ECO:0000313" key="5">
    <source>
        <dbReference type="Proteomes" id="UP000307562"/>
    </source>
</evidence>
<dbReference type="Pfam" id="PF24008">
    <property type="entry name" value="DUF7322"/>
    <property type="match status" value="1"/>
</dbReference>
<feature type="compositionally biased region" description="Acidic residues" evidence="1">
    <location>
        <begin position="1"/>
        <end position="25"/>
    </location>
</feature>
<dbReference type="GeneID" id="96156843"/>
<feature type="region of interest" description="Disordered" evidence="1">
    <location>
        <begin position="1"/>
        <end position="42"/>
    </location>
</feature>